<feature type="domain" description="Fumarylacetoacetase-like C-terminal" evidence="3">
    <location>
        <begin position="68"/>
        <end position="272"/>
    </location>
</feature>
<keyword evidence="5" id="KW-1185">Reference proteome</keyword>
<dbReference type="PANTHER" id="PTHR42796:SF4">
    <property type="entry name" value="FUMARYLACETOACETATE HYDROLASE DOMAIN-CONTAINING PROTEIN 2A"/>
    <property type="match status" value="1"/>
</dbReference>
<sequence length="289" mass="31300">MKLATLRTGTTTTAARLDGEVYTEITGYPDLGALLRQEDWRAIAADASGPTHPAADAELERIVIDPGKILCVGLNYKSHIQEMGRDLPSYPTIFAKFTETLTGPNDPIEAVAEDPQLDWEGELVVVVGKRAHKVDEAEAGQYIAGYAAANDISMREWQFRTKEWLQGKIWAASTPVGPVMVTADEFAPEEATLHTRVNGRTMQEHSIGDLLFTPEHLVAYCSTMLPLNPGDIILTGTPGGVGRARDPQVFLRSGDVVEVEIDGIGTLSNHIVEPAEPSAPAPVQQHVRG</sequence>
<evidence type="ECO:0000313" key="5">
    <source>
        <dbReference type="Proteomes" id="UP001501204"/>
    </source>
</evidence>
<evidence type="ECO:0000256" key="2">
    <source>
        <dbReference type="ARBA" id="ARBA00022723"/>
    </source>
</evidence>
<evidence type="ECO:0000256" key="1">
    <source>
        <dbReference type="ARBA" id="ARBA00010211"/>
    </source>
</evidence>
<dbReference type="RefSeq" id="WP_344119042.1">
    <property type="nucleotide sequence ID" value="NZ_BAAAOA010000005.1"/>
</dbReference>
<dbReference type="InterPro" id="IPR051121">
    <property type="entry name" value="FAH"/>
</dbReference>
<keyword evidence="2" id="KW-0479">Metal-binding</keyword>
<dbReference type="EMBL" id="BAAAOA010000005">
    <property type="protein sequence ID" value="GAA1747006.1"/>
    <property type="molecule type" value="Genomic_DNA"/>
</dbReference>
<dbReference type="Proteomes" id="UP001501204">
    <property type="component" value="Unassembled WGS sequence"/>
</dbReference>
<dbReference type="InterPro" id="IPR011234">
    <property type="entry name" value="Fumarylacetoacetase-like_C"/>
</dbReference>
<dbReference type="GO" id="GO:0016787">
    <property type="term" value="F:hydrolase activity"/>
    <property type="evidence" value="ECO:0007669"/>
    <property type="project" value="UniProtKB-KW"/>
</dbReference>
<dbReference type="InterPro" id="IPR036663">
    <property type="entry name" value="Fumarylacetoacetase_C_sf"/>
</dbReference>
<evidence type="ECO:0000259" key="3">
    <source>
        <dbReference type="Pfam" id="PF01557"/>
    </source>
</evidence>
<comment type="caution">
    <text evidence="4">The sequence shown here is derived from an EMBL/GenBank/DDBJ whole genome shotgun (WGS) entry which is preliminary data.</text>
</comment>
<protein>
    <submittedName>
        <fullName evidence="4">Fumarylacetoacetate hydrolase family protein</fullName>
    </submittedName>
</protein>
<name>A0ABP4W7E7_9MICC</name>
<reference evidence="5" key="1">
    <citation type="journal article" date="2019" name="Int. J. Syst. Evol. Microbiol.">
        <title>The Global Catalogue of Microorganisms (GCM) 10K type strain sequencing project: providing services to taxonomists for standard genome sequencing and annotation.</title>
        <authorList>
            <consortium name="The Broad Institute Genomics Platform"/>
            <consortium name="The Broad Institute Genome Sequencing Center for Infectious Disease"/>
            <person name="Wu L."/>
            <person name="Ma J."/>
        </authorList>
    </citation>
    <scope>NUCLEOTIDE SEQUENCE [LARGE SCALE GENOMIC DNA]</scope>
    <source>
        <strain evidence="5">JCM 14735</strain>
    </source>
</reference>
<dbReference type="PANTHER" id="PTHR42796">
    <property type="entry name" value="FUMARYLACETOACETATE HYDROLASE DOMAIN-CONTAINING PROTEIN 2A-RELATED"/>
    <property type="match status" value="1"/>
</dbReference>
<keyword evidence="4" id="KW-0378">Hydrolase</keyword>
<proteinExistence type="inferred from homology"/>
<comment type="similarity">
    <text evidence="1">Belongs to the FAH family.</text>
</comment>
<accession>A0ABP4W7E7</accession>
<gene>
    <name evidence="4" type="ORF">GCM10009767_02100</name>
</gene>
<dbReference type="SUPFAM" id="SSF56529">
    <property type="entry name" value="FAH"/>
    <property type="match status" value="1"/>
</dbReference>
<dbReference type="Pfam" id="PF01557">
    <property type="entry name" value="FAA_hydrolase"/>
    <property type="match status" value="1"/>
</dbReference>
<organism evidence="4 5">
    <name type="scientific">Kocuria aegyptia</name>
    <dbReference type="NCBI Taxonomy" id="330943"/>
    <lineage>
        <taxon>Bacteria</taxon>
        <taxon>Bacillati</taxon>
        <taxon>Actinomycetota</taxon>
        <taxon>Actinomycetes</taxon>
        <taxon>Micrococcales</taxon>
        <taxon>Micrococcaceae</taxon>
        <taxon>Kocuria</taxon>
    </lineage>
</organism>
<evidence type="ECO:0000313" key="4">
    <source>
        <dbReference type="EMBL" id="GAA1747006.1"/>
    </source>
</evidence>
<dbReference type="Gene3D" id="3.90.850.10">
    <property type="entry name" value="Fumarylacetoacetase-like, C-terminal domain"/>
    <property type="match status" value="1"/>
</dbReference>